<sequence length="385" mass="42439">MRCAMSSPLSICMVSDDFLPAMTGVGTHVKLVAPELVRRGHRVCVITTRRAGEAEVEHWEGVTIYRVRTLKAYGFYQALPSQATVRRIFQAIKPDIVHHHYVGFMMRQVCLVAESLKLPQVSTFHFSAEVLTQPLPMRPFRGLVRQLMVNLNNRFDLVIAPSSNLAQQIRAGGVRTPVRFITNPVVFGDSADVIPAERTPEFTVLYAGRLGPEKNIPYLLKAFSALINQELKATLWIAGGGPEGPALRSLCKQLRLTSQVRFLGFLDHPTLARYYAACDVFVLPSLMETQGLVVMEAMWFSRAVIVTRAIVSADELVEQGVNGYIVNPDSVADLTQRLTTLANDPALRAAMGTASHTRAGAYLPEHVVDALQASYRALLPPPAHA</sequence>
<dbReference type="PANTHER" id="PTHR45947">
    <property type="entry name" value="SULFOQUINOVOSYL TRANSFERASE SQD2"/>
    <property type="match status" value="1"/>
</dbReference>
<dbReference type="Proteomes" id="UP000192505">
    <property type="component" value="Unassembled WGS sequence"/>
</dbReference>
<dbReference type="CDD" id="cd03801">
    <property type="entry name" value="GT4_PimA-like"/>
    <property type="match status" value="1"/>
</dbReference>
<comment type="caution">
    <text evidence="3">The sequence shown here is derived from an EMBL/GenBank/DDBJ whole genome shotgun (WGS) entry which is preliminary data.</text>
</comment>
<dbReference type="InterPro" id="IPR001296">
    <property type="entry name" value="Glyco_trans_1"/>
</dbReference>
<proteinExistence type="predicted"/>
<dbReference type="Gene3D" id="3.40.50.2000">
    <property type="entry name" value="Glycogen Phosphorylase B"/>
    <property type="match status" value="2"/>
</dbReference>
<dbReference type="AlphaFoldDB" id="A0A1W9KW53"/>
<organism evidence="3 4">
    <name type="scientific">Rhodoferax ferrireducens</name>
    <dbReference type="NCBI Taxonomy" id="192843"/>
    <lineage>
        <taxon>Bacteria</taxon>
        <taxon>Pseudomonadati</taxon>
        <taxon>Pseudomonadota</taxon>
        <taxon>Betaproteobacteria</taxon>
        <taxon>Burkholderiales</taxon>
        <taxon>Comamonadaceae</taxon>
        <taxon>Rhodoferax</taxon>
    </lineage>
</organism>
<feature type="domain" description="Glycosyltransferase subfamily 4-like N-terminal" evidence="2">
    <location>
        <begin position="23"/>
        <end position="185"/>
    </location>
</feature>
<dbReference type="InterPro" id="IPR028098">
    <property type="entry name" value="Glyco_trans_4-like_N"/>
</dbReference>
<dbReference type="GO" id="GO:0016757">
    <property type="term" value="F:glycosyltransferase activity"/>
    <property type="evidence" value="ECO:0007669"/>
    <property type="project" value="InterPro"/>
</dbReference>
<dbReference type="InterPro" id="IPR050194">
    <property type="entry name" value="Glycosyltransferase_grp1"/>
</dbReference>
<protein>
    <recommendedName>
        <fullName evidence="5">Glycosyl transferase, group 1</fullName>
    </recommendedName>
</protein>
<name>A0A1W9KW53_9BURK</name>
<evidence type="ECO:0000259" key="1">
    <source>
        <dbReference type="Pfam" id="PF00534"/>
    </source>
</evidence>
<evidence type="ECO:0008006" key="5">
    <source>
        <dbReference type="Google" id="ProtNLM"/>
    </source>
</evidence>
<dbReference type="SUPFAM" id="SSF53756">
    <property type="entry name" value="UDP-Glycosyltransferase/glycogen phosphorylase"/>
    <property type="match status" value="1"/>
</dbReference>
<reference evidence="3 4" key="1">
    <citation type="submission" date="2017-01" db="EMBL/GenBank/DDBJ databases">
        <title>Novel large sulfur bacteria in the metagenomes of groundwater-fed chemosynthetic microbial mats in the Lake Huron basin.</title>
        <authorList>
            <person name="Sharrar A.M."/>
            <person name="Flood B.E."/>
            <person name="Bailey J.V."/>
            <person name="Jones D.S."/>
            <person name="Biddanda B."/>
            <person name="Ruberg S.A."/>
            <person name="Marcus D.N."/>
            <person name="Dick G.J."/>
        </authorList>
    </citation>
    <scope>NUCLEOTIDE SEQUENCE [LARGE SCALE GENOMIC DNA]</scope>
    <source>
        <strain evidence="3">A7</strain>
    </source>
</reference>
<evidence type="ECO:0000313" key="3">
    <source>
        <dbReference type="EMBL" id="OQW88798.1"/>
    </source>
</evidence>
<dbReference type="Pfam" id="PF00534">
    <property type="entry name" value="Glycos_transf_1"/>
    <property type="match status" value="1"/>
</dbReference>
<accession>A0A1W9KW53</accession>
<feature type="domain" description="Glycosyl transferase family 1" evidence="1">
    <location>
        <begin position="197"/>
        <end position="355"/>
    </location>
</feature>
<evidence type="ECO:0000259" key="2">
    <source>
        <dbReference type="Pfam" id="PF13439"/>
    </source>
</evidence>
<evidence type="ECO:0000313" key="4">
    <source>
        <dbReference type="Proteomes" id="UP000192505"/>
    </source>
</evidence>
<dbReference type="PANTHER" id="PTHR45947:SF3">
    <property type="entry name" value="SULFOQUINOVOSYL TRANSFERASE SQD2"/>
    <property type="match status" value="1"/>
</dbReference>
<gene>
    <name evidence="3" type="ORF">BWK72_07550</name>
</gene>
<dbReference type="Pfam" id="PF13439">
    <property type="entry name" value="Glyco_transf_4"/>
    <property type="match status" value="1"/>
</dbReference>
<dbReference type="EMBL" id="MTEI01000003">
    <property type="protein sequence ID" value="OQW88798.1"/>
    <property type="molecule type" value="Genomic_DNA"/>
</dbReference>